<gene>
    <name evidence="1" type="ORF">SAMN05661099_3185</name>
</gene>
<organism evidence="1 2">
    <name type="scientific">Daejeonella lutea</name>
    <dbReference type="NCBI Taxonomy" id="572036"/>
    <lineage>
        <taxon>Bacteria</taxon>
        <taxon>Pseudomonadati</taxon>
        <taxon>Bacteroidota</taxon>
        <taxon>Sphingobacteriia</taxon>
        <taxon>Sphingobacteriales</taxon>
        <taxon>Sphingobacteriaceae</taxon>
        <taxon>Daejeonella</taxon>
    </lineage>
</organism>
<accession>A0A1T5ETH2</accession>
<dbReference type="EMBL" id="FUYR01000004">
    <property type="protein sequence ID" value="SKB87010.1"/>
    <property type="molecule type" value="Genomic_DNA"/>
</dbReference>
<sequence>MKNLSNLRSTLVMLFLGVLGCSKTPEKQEAALAREVTHDTVYLYKSDAAAAPYINDFERIHVDSLDAVRRVIKLKHSSETRLLGDIDTCITVRAERLAIRLYTRTAGPLEIEETHGVYWNVMVSVSEYGEYETSQAFTIGPFLSPKIKSSGQDFGDHYEIEVYHGFNSAKKTRLAIYLDKVLIL</sequence>
<name>A0A1T5ETH2_9SPHI</name>
<proteinExistence type="predicted"/>
<protein>
    <recommendedName>
        <fullName evidence="3">Lipoprotein</fullName>
    </recommendedName>
</protein>
<dbReference type="RefSeq" id="WP_079703691.1">
    <property type="nucleotide sequence ID" value="NZ_FUYR01000004.1"/>
</dbReference>
<reference evidence="2" key="1">
    <citation type="submission" date="2017-02" db="EMBL/GenBank/DDBJ databases">
        <authorList>
            <person name="Varghese N."/>
            <person name="Submissions S."/>
        </authorList>
    </citation>
    <scope>NUCLEOTIDE SEQUENCE [LARGE SCALE GENOMIC DNA]</scope>
    <source>
        <strain evidence="2">DSM 22385</strain>
    </source>
</reference>
<dbReference type="Proteomes" id="UP000189981">
    <property type="component" value="Unassembled WGS sequence"/>
</dbReference>
<dbReference type="PROSITE" id="PS51257">
    <property type="entry name" value="PROKAR_LIPOPROTEIN"/>
    <property type="match status" value="1"/>
</dbReference>
<evidence type="ECO:0000313" key="2">
    <source>
        <dbReference type="Proteomes" id="UP000189981"/>
    </source>
</evidence>
<keyword evidence="2" id="KW-1185">Reference proteome</keyword>
<evidence type="ECO:0008006" key="3">
    <source>
        <dbReference type="Google" id="ProtNLM"/>
    </source>
</evidence>
<dbReference type="AlphaFoldDB" id="A0A1T5ETH2"/>
<evidence type="ECO:0000313" key="1">
    <source>
        <dbReference type="EMBL" id="SKB87010.1"/>
    </source>
</evidence>